<dbReference type="Proteomes" id="UP001165082">
    <property type="component" value="Unassembled WGS sequence"/>
</dbReference>
<dbReference type="GO" id="GO:0042391">
    <property type="term" value="P:regulation of membrane potential"/>
    <property type="evidence" value="ECO:0007669"/>
    <property type="project" value="TreeGrafter"/>
</dbReference>
<dbReference type="InterPro" id="IPR018490">
    <property type="entry name" value="cNMP-bd_dom_sf"/>
</dbReference>
<evidence type="ECO:0000256" key="9">
    <source>
        <dbReference type="ARBA" id="ARBA00023065"/>
    </source>
</evidence>
<keyword evidence="5" id="KW-0631">Potassium channel</keyword>
<feature type="compositionally biased region" description="Basic and acidic residues" evidence="12">
    <location>
        <begin position="672"/>
        <end position="683"/>
    </location>
</feature>
<evidence type="ECO:0000256" key="1">
    <source>
        <dbReference type="ARBA" id="ARBA00004141"/>
    </source>
</evidence>
<feature type="transmembrane region" description="Helical" evidence="13">
    <location>
        <begin position="279"/>
        <end position="302"/>
    </location>
</feature>
<feature type="domain" description="Cyclic nucleotide-binding" evidence="14">
    <location>
        <begin position="404"/>
        <end position="479"/>
    </location>
</feature>
<dbReference type="EMBL" id="BRXZ01001298">
    <property type="protein sequence ID" value="GMH67617.1"/>
    <property type="molecule type" value="Genomic_DNA"/>
</dbReference>
<dbReference type="GO" id="GO:0034702">
    <property type="term" value="C:monoatomic ion channel complex"/>
    <property type="evidence" value="ECO:0007669"/>
    <property type="project" value="UniProtKB-KW"/>
</dbReference>
<dbReference type="PANTHER" id="PTHR10217">
    <property type="entry name" value="VOLTAGE AND LIGAND GATED POTASSIUM CHANNEL"/>
    <property type="match status" value="1"/>
</dbReference>
<name>A0A9W7A8D0_9STRA</name>
<evidence type="ECO:0000256" key="10">
    <source>
        <dbReference type="ARBA" id="ARBA00023136"/>
    </source>
</evidence>
<evidence type="ECO:0000256" key="4">
    <source>
        <dbReference type="ARBA" id="ARBA00022692"/>
    </source>
</evidence>
<dbReference type="Gene3D" id="2.60.120.10">
    <property type="entry name" value="Jelly Rolls"/>
    <property type="match status" value="1"/>
</dbReference>
<feature type="transmembrane region" description="Helical" evidence="13">
    <location>
        <begin position="174"/>
        <end position="201"/>
    </location>
</feature>
<dbReference type="InterPro" id="IPR014710">
    <property type="entry name" value="RmlC-like_jellyroll"/>
</dbReference>
<feature type="transmembrane region" description="Helical" evidence="13">
    <location>
        <begin position="248"/>
        <end position="267"/>
    </location>
</feature>
<reference evidence="15" key="1">
    <citation type="submission" date="2022-07" db="EMBL/GenBank/DDBJ databases">
        <title>Genome analysis of Parmales, a sister group of diatoms, reveals the evolutionary specialization of diatoms from phago-mixotrophs to photoautotrophs.</title>
        <authorList>
            <person name="Ban H."/>
            <person name="Sato S."/>
            <person name="Yoshikawa S."/>
            <person name="Kazumasa Y."/>
            <person name="Nakamura Y."/>
            <person name="Ichinomiya M."/>
            <person name="Saitoh K."/>
            <person name="Sato N."/>
            <person name="Blanc-Mathieu R."/>
            <person name="Endo H."/>
            <person name="Kuwata A."/>
            <person name="Ogata H."/>
        </authorList>
    </citation>
    <scope>NUCLEOTIDE SEQUENCE</scope>
</reference>
<evidence type="ECO:0000256" key="2">
    <source>
        <dbReference type="ARBA" id="ARBA00022448"/>
    </source>
</evidence>
<gene>
    <name evidence="15" type="ORF">TrRE_jg12680</name>
</gene>
<dbReference type="PANTHER" id="PTHR10217:SF435">
    <property type="entry name" value="POTASSIUM VOLTAGE-GATED CHANNEL PROTEIN EAG"/>
    <property type="match status" value="1"/>
</dbReference>
<keyword evidence="10 13" id="KW-0472">Membrane</keyword>
<dbReference type="SMART" id="SM00100">
    <property type="entry name" value="cNMP"/>
    <property type="match status" value="1"/>
</dbReference>
<keyword evidence="3" id="KW-0633">Potassium transport</keyword>
<dbReference type="Gene3D" id="1.10.287.70">
    <property type="match status" value="1"/>
</dbReference>
<dbReference type="InterPro" id="IPR000595">
    <property type="entry name" value="cNMP-bd_dom"/>
</dbReference>
<evidence type="ECO:0000259" key="14">
    <source>
        <dbReference type="PROSITE" id="PS50042"/>
    </source>
</evidence>
<dbReference type="SUPFAM" id="SSF51206">
    <property type="entry name" value="cAMP-binding domain-like"/>
    <property type="match status" value="1"/>
</dbReference>
<accession>A0A9W7A8D0</accession>
<evidence type="ECO:0000313" key="15">
    <source>
        <dbReference type="EMBL" id="GMH67617.1"/>
    </source>
</evidence>
<evidence type="ECO:0000256" key="3">
    <source>
        <dbReference type="ARBA" id="ARBA00022538"/>
    </source>
</evidence>
<protein>
    <recommendedName>
        <fullName evidence="14">Cyclic nucleotide-binding domain-containing protein</fullName>
    </recommendedName>
</protein>
<dbReference type="InterPro" id="IPR005821">
    <property type="entry name" value="Ion_trans_dom"/>
</dbReference>
<keyword evidence="4 13" id="KW-0812">Transmembrane</keyword>
<comment type="caution">
    <text evidence="15">The sequence shown here is derived from an EMBL/GenBank/DDBJ whole genome shotgun (WGS) entry which is preliminary data.</text>
</comment>
<feature type="transmembrane region" description="Helical" evidence="13">
    <location>
        <begin position="55"/>
        <end position="74"/>
    </location>
</feature>
<dbReference type="Pfam" id="PF00520">
    <property type="entry name" value="Ion_trans"/>
    <property type="match status" value="1"/>
</dbReference>
<keyword evidence="7" id="KW-0630">Potassium</keyword>
<sequence length="807" mass="90965">MRQHERMRQNLSRTTLMKLDQTQFPGEVGERRSGREHKMGEVIDPAWKFQQNRDLFSVFVILYSVYAGMFEFAFVHDGSLKADYPLIMILDLFCTIYFWGDIFLNFTTAIYDTEDDLVTDRRKIVVTYMKGWFWIDVVSNLDINGALALLKILRLARFPRMFLRWANLGVSTMALNLFKILIMTLTAGHFFACCFFGVAVLEKHSEESWTRKDSLFYEEQVSCSNSTTPQLHDSTVCYDVIPEYGLGTMYIASLYFAYATLTTVGYGDISATTTLERGVALVALSIGSAIFAGIVGTMSTLVDTMDELEEMKLNKLKHIQQFIKSHHFPESIRTRIKKYYELHFQYLKKELSMLEELSPALRHECMHHIYAKILVKVPFLRDSPQIVQSAVIACVKPILCCKKDYLVIEGQVLDHIFLVASGAVEVINNKGLVSRTYGVGSFFGEKCAFHSHYLSTVSYRAKVDLEVLTIERNDFVDLLNTYEAFGETFMMICQKREDHKKGDVQGGTRMTGKLSKNAASMNIRFLDGSSIRSPKAVSSNTLATVSTVGSAVSSSAVPTAVGTRRRRSQLVRLDDVTGLGEAVDGPTNERARSVKRLIARENSRFRSVQSQRQLSSTDYGEYGISNEAPTLYTGETIDICIKRGPLGACKRTERRTVDNDNDKAAKYQKGGESVKVKEKDKSMRLGTDGVETSELIQTLQQRTDDNRERNLRIVEQKTFEANQAGYMGPFDRKVLIQNYGDEGSVEASGFTLLETPQAMRLKKMGYIEGRRFVKPVTKEIIDEAAVEEGNVFERIGEGIKGIIGGGD</sequence>
<comment type="subcellular location">
    <subcellularLocation>
        <location evidence="1">Membrane</location>
        <topology evidence="1">Multi-pass membrane protein</topology>
    </subcellularLocation>
</comment>
<evidence type="ECO:0000256" key="5">
    <source>
        <dbReference type="ARBA" id="ARBA00022826"/>
    </source>
</evidence>
<dbReference type="CDD" id="cd00038">
    <property type="entry name" value="CAP_ED"/>
    <property type="match status" value="1"/>
</dbReference>
<dbReference type="AlphaFoldDB" id="A0A9W7A8D0"/>
<evidence type="ECO:0000256" key="12">
    <source>
        <dbReference type="SAM" id="MobiDB-lite"/>
    </source>
</evidence>
<evidence type="ECO:0000256" key="8">
    <source>
        <dbReference type="ARBA" id="ARBA00022989"/>
    </source>
</evidence>
<evidence type="ECO:0000256" key="13">
    <source>
        <dbReference type="SAM" id="Phobius"/>
    </source>
</evidence>
<dbReference type="PRINTS" id="PR01463">
    <property type="entry name" value="EAGCHANLFMLY"/>
</dbReference>
<evidence type="ECO:0000313" key="16">
    <source>
        <dbReference type="Proteomes" id="UP001165082"/>
    </source>
</evidence>
<proteinExistence type="predicted"/>
<dbReference type="GO" id="GO:0005886">
    <property type="term" value="C:plasma membrane"/>
    <property type="evidence" value="ECO:0007669"/>
    <property type="project" value="TreeGrafter"/>
</dbReference>
<dbReference type="PROSITE" id="PS50042">
    <property type="entry name" value="CNMP_BINDING_3"/>
    <property type="match status" value="1"/>
</dbReference>
<keyword evidence="11" id="KW-0407">Ion channel</keyword>
<dbReference type="InterPro" id="IPR003938">
    <property type="entry name" value="K_chnl_volt-dep_EAG/ELK/ERG"/>
</dbReference>
<feature type="transmembrane region" description="Helical" evidence="13">
    <location>
        <begin position="86"/>
        <end position="111"/>
    </location>
</feature>
<evidence type="ECO:0000256" key="11">
    <source>
        <dbReference type="ARBA" id="ARBA00023303"/>
    </source>
</evidence>
<dbReference type="Pfam" id="PF00027">
    <property type="entry name" value="cNMP_binding"/>
    <property type="match status" value="1"/>
</dbReference>
<evidence type="ECO:0000256" key="6">
    <source>
        <dbReference type="ARBA" id="ARBA00022882"/>
    </source>
</evidence>
<keyword evidence="2" id="KW-0813">Transport</keyword>
<keyword evidence="9" id="KW-0406">Ion transport</keyword>
<dbReference type="InterPro" id="IPR050818">
    <property type="entry name" value="KCNH_animal-type"/>
</dbReference>
<feature type="region of interest" description="Disordered" evidence="12">
    <location>
        <begin position="668"/>
        <end position="687"/>
    </location>
</feature>
<dbReference type="GO" id="GO:0005249">
    <property type="term" value="F:voltage-gated potassium channel activity"/>
    <property type="evidence" value="ECO:0007669"/>
    <property type="project" value="InterPro"/>
</dbReference>
<organism evidence="15 16">
    <name type="scientific">Triparma retinervis</name>
    <dbReference type="NCBI Taxonomy" id="2557542"/>
    <lineage>
        <taxon>Eukaryota</taxon>
        <taxon>Sar</taxon>
        <taxon>Stramenopiles</taxon>
        <taxon>Ochrophyta</taxon>
        <taxon>Bolidophyceae</taxon>
        <taxon>Parmales</taxon>
        <taxon>Triparmaceae</taxon>
        <taxon>Triparma</taxon>
    </lineage>
</organism>
<dbReference type="Gene3D" id="1.10.287.630">
    <property type="entry name" value="Helix hairpin bin"/>
    <property type="match status" value="1"/>
</dbReference>
<keyword evidence="6" id="KW-0851">Voltage-gated channel</keyword>
<keyword evidence="16" id="KW-1185">Reference proteome</keyword>
<keyword evidence="8 13" id="KW-1133">Transmembrane helix</keyword>
<dbReference type="SUPFAM" id="SSF81324">
    <property type="entry name" value="Voltage-gated potassium channels"/>
    <property type="match status" value="1"/>
</dbReference>
<dbReference type="OrthoDB" id="432483at2759"/>
<evidence type="ECO:0000256" key="7">
    <source>
        <dbReference type="ARBA" id="ARBA00022958"/>
    </source>
</evidence>